<dbReference type="STRING" id="351659.SAMN05421784_13711"/>
<feature type="coiled-coil region" evidence="1">
    <location>
        <begin position="405"/>
        <end position="432"/>
    </location>
</feature>
<dbReference type="NCBIfam" id="TIGR03755">
    <property type="entry name" value="conj_TIGR03755"/>
    <property type="match status" value="1"/>
</dbReference>
<keyword evidence="5" id="KW-1185">Reference proteome</keyword>
<name>A0A1I7JQ61_9GAMM</name>
<feature type="region of interest" description="Disordered" evidence="2">
    <location>
        <begin position="449"/>
        <end position="477"/>
    </location>
</feature>
<accession>A0A1I7JQ61</accession>
<evidence type="ECO:0000313" key="5">
    <source>
        <dbReference type="Proteomes" id="UP000242496"/>
    </source>
</evidence>
<dbReference type="OrthoDB" id="8553954at2"/>
<evidence type="ECO:0000256" key="3">
    <source>
        <dbReference type="SAM" id="SignalP"/>
    </source>
</evidence>
<keyword evidence="3" id="KW-0732">Signal</keyword>
<organism evidence="4 5">
    <name type="scientific">Xenorhabdus koppenhoeferi</name>
    <dbReference type="NCBI Taxonomy" id="351659"/>
    <lineage>
        <taxon>Bacteria</taxon>
        <taxon>Pseudomonadati</taxon>
        <taxon>Pseudomonadota</taxon>
        <taxon>Gammaproteobacteria</taxon>
        <taxon>Enterobacterales</taxon>
        <taxon>Morganellaceae</taxon>
        <taxon>Xenorhabdus</taxon>
    </lineage>
</organism>
<evidence type="ECO:0000256" key="1">
    <source>
        <dbReference type="SAM" id="Coils"/>
    </source>
</evidence>
<gene>
    <name evidence="4" type="ORF">SAMN05421784_13711</name>
</gene>
<reference evidence="5" key="1">
    <citation type="submission" date="2016-10" db="EMBL/GenBank/DDBJ databases">
        <authorList>
            <person name="Varghese N."/>
            <person name="Submissions S."/>
        </authorList>
    </citation>
    <scope>NUCLEOTIDE SEQUENCE [LARGE SCALE GENOMIC DNA]</scope>
    <source>
        <strain evidence="5">DSM 18168</strain>
    </source>
</reference>
<sequence length="477" mass="51313">MKKNILQHRITMTVTALVSMIILSGPAYAWEDNKIGYGKNHSGAVSDRLFYTIGGGTVLSQPPSRSNLARLGSINVGLNSDLMCGNFDLKTTVSNQLNGVTNGFKNLMGEVIQGATAAVASLPALVLQRANPGLYELLTNGVLQANVAFDKAQFTCQALSKRMMDFSDNNKWTQAAVMEESKNLVNSGSGDAVQVNQRLNGVTGEEGVPWIGGAKRGGKGQAAIKPTHDLAKAGFNIMNSLPVTSSQTVSENQCTGAVCQRFKNSEEAAKTVVKILGDQSIRTCKDASQCTDGTEENQPGSSVAGTGFAPVLEKTAKENQEQLVKLVNGQLSPTTENLSRLKTGSLVVTRGVIQSLKRDPDNGALVQRLAGELAMSDTVEMALTMRRMLMTGQSEPNAANQSQAIKEGDRRIDMLDREINALKNEMELRREISNNTVLTIIERDHQRTIANPQIQSQDNTDKRIHSLSIPATGGVNK</sequence>
<keyword evidence="1" id="KW-0175">Coiled coil</keyword>
<proteinExistence type="predicted"/>
<evidence type="ECO:0000256" key="2">
    <source>
        <dbReference type="SAM" id="MobiDB-lite"/>
    </source>
</evidence>
<feature type="chain" id="PRO_5017295234" evidence="3">
    <location>
        <begin position="30"/>
        <end position="477"/>
    </location>
</feature>
<dbReference type="AlphaFoldDB" id="A0A1I7JQ61"/>
<feature type="signal peptide" evidence="3">
    <location>
        <begin position="1"/>
        <end position="29"/>
    </location>
</feature>
<protein>
    <submittedName>
        <fullName evidence="4">Integrating conjugative element protein, PFL_4711 family</fullName>
    </submittedName>
</protein>
<dbReference type="Proteomes" id="UP000242496">
    <property type="component" value="Unassembled WGS sequence"/>
</dbReference>
<dbReference type="InterPro" id="IPR021204">
    <property type="entry name" value="Integr_conj_element_PFL4711"/>
</dbReference>
<evidence type="ECO:0000313" key="4">
    <source>
        <dbReference type="EMBL" id="SFU87344.1"/>
    </source>
</evidence>
<feature type="compositionally biased region" description="Polar residues" evidence="2">
    <location>
        <begin position="449"/>
        <end position="458"/>
    </location>
</feature>
<dbReference type="EMBL" id="FPBJ01000037">
    <property type="protein sequence ID" value="SFU87344.1"/>
    <property type="molecule type" value="Genomic_DNA"/>
</dbReference>